<accession>A0A5Q6PJB6</accession>
<dbReference type="AlphaFoldDB" id="A0A5Q6PJB6"/>
<gene>
    <name evidence="1" type="ORF">F0M16_10915</name>
</gene>
<proteinExistence type="predicted"/>
<evidence type="ECO:0000313" key="2">
    <source>
        <dbReference type="Proteomes" id="UP000323225"/>
    </source>
</evidence>
<sequence length="283" mass="32667">MNKIELAKKLLKNINLVNPNYCSSESFFEALENRANETMIYLKVFWNETRFSYVWGKGFLTANDNEKYHEFVEELASHIEFLGVDKGKLTIDSRAGFENSALGFPYTYSEPMNFTFVLSAEKACELFAVLEQHYSNMVRSISLIELFNPVHEQNIDSIVESKCEQARAEIIGKLSKIKRGYLAHLPSVFGFTVNQLRGNTYDLVRNDVTEQLYDKVEQLNRSIQQSLIDAGVLVYAADNRENVRFMNKADFKKRFNTSERKMLYAKLPELKYHFEPAKAAKTA</sequence>
<protein>
    <submittedName>
        <fullName evidence="1">Uncharacterized protein</fullName>
    </submittedName>
</protein>
<evidence type="ECO:0000313" key="1">
    <source>
        <dbReference type="EMBL" id="KAA1254770.1"/>
    </source>
</evidence>
<reference evidence="1 2" key="1">
    <citation type="submission" date="2019-09" db="EMBL/GenBank/DDBJ databases">
        <authorList>
            <person name="Kritzky A."/>
            <person name="Schelkanova E.Y."/>
            <person name="Alkhova Z.V."/>
            <person name="Smirnova N.I."/>
        </authorList>
    </citation>
    <scope>NUCLEOTIDE SEQUENCE [LARGE SCALE GENOMIC DNA]</scope>
    <source>
        <strain evidence="1 2">M1526</strain>
    </source>
</reference>
<organism evidence="1 2">
    <name type="scientific">Vibrio cholerae</name>
    <dbReference type="NCBI Taxonomy" id="666"/>
    <lineage>
        <taxon>Bacteria</taxon>
        <taxon>Pseudomonadati</taxon>
        <taxon>Pseudomonadota</taxon>
        <taxon>Gammaproteobacteria</taxon>
        <taxon>Vibrionales</taxon>
        <taxon>Vibrionaceae</taxon>
        <taxon>Vibrio</taxon>
    </lineage>
</organism>
<dbReference type="EMBL" id="VUAA01000010">
    <property type="protein sequence ID" value="KAA1254770.1"/>
    <property type="molecule type" value="Genomic_DNA"/>
</dbReference>
<comment type="caution">
    <text evidence="1">The sequence shown here is derived from an EMBL/GenBank/DDBJ whole genome shotgun (WGS) entry which is preliminary data.</text>
</comment>
<dbReference type="Proteomes" id="UP000323225">
    <property type="component" value="Unassembled WGS sequence"/>
</dbReference>
<name>A0A5Q6PJB6_VIBCL</name>